<protein>
    <submittedName>
        <fullName evidence="7">Iron-siderophore ABC transporter substrate-binding protein</fullName>
    </submittedName>
</protein>
<dbReference type="GO" id="GO:0030288">
    <property type="term" value="C:outer membrane-bounded periplasmic space"/>
    <property type="evidence" value="ECO:0007669"/>
    <property type="project" value="TreeGrafter"/>
</dbReference>
<comment type="subcellular location">
    <subcellularLocation>
        <location evidence="1">Cell envelope</location>
    </subcellularLocation>
</comment>
<dbReference type="InterPro" id="IPR051313">
    <property type="entry name" value="Bact_iron-sidero_bind"/>
</dbReference>
<dbReference type="Proteomes" id="UP000635245">
    <property type="component" value="Unassembled WGS sequence"/>
</dbReference>
<gene>
    <name evidence="7" type="ORF">JHE00_20275</name>
</gene>
<dbReference type="PROSITE" id="PS51257">
    <property type="entry name" value="PROKAR_LIPOPROTEIN"/>
    <property type="match status" value="1"/>
</dbReference>
<dbReference type="Pfam" id="PF01497">
    <property type="entry name" value="Peripla_BP_2"/>
    <property type="match status" value="1"/>
</dbReference>
<feature type="domain" description="Fe/B12 periplasmic-binding" evidence="6">
    <location>
        <begin position="64"/>
        <end position="335"/>
    </location>
</feature>
<dbReference type="GO" id="GO:1901678">
    <property type="term" value="P:iron coordination entity transport"/>
    <property type="evidence" value="ECO:0007669"/>
    <property type="project" value="UniProtKB-ARBA"/>
</dbReference>
<dbReference type="PANTHER" id="PTHR30532:SF24">
    <property type="entry name" value="FERRIC ENTEROBACTIN-BINDING PERIPLASMIC PROTEIN FEPB"/>
    <property type="match status" value="1"/>
</dbReference>
<proteinExistence type="inferred from homology"/>
<dbReference type="CDD" id="cd01146">
    <property type="entry name" value="FhuD"/>
    <property type="match status" value="1"/>
</dbReference>
<keyword evidence="8" id="KW-1185">Reference proteome</keyword>
<keyword evidence="4 5" id="KW-0732">Signal</keyword>
<evidence type="ECO:0000256" key="1">
    <source>
        <dbReference type="ARBA" id="ARBA00004196"/>
    </source>
</evidence>
<evidence type="ECO:0000256" key="4">
    <source>
        <dbReference type="ARBA" id="ARBA00022729"/>
    </source>
</evidence>
<organism evidence="7 8">
    <name type="scientific">Prauserella cavernicola</name>
    <dbReference type="NCBI Taxonomy" id="2800127"/>
    <lineage>
        <taxon>Bacteria</taxon>
        <taxon>Bacillati</taxon>
        <taxon>Actinomycetota</taxon>
        <taxon>Actinomycetes</taxon>
        <taxon>Pseudonocardiales</taxon>
        <taxon>Pseudonocardiaceae</taxon>
        <taxon>Prauserella</taxon>
    </lineage>
</organism>
<evidence type="ECO:0000256" key="3">
    <source>
        <dbReference type="ARBA" id="ARBA00022448"/>
    </source>
</evidence>
<reference evidence="7" key="1">
    <citation type="submission" date="2020-12" db="EMBL/GenBank/DDBJ databases">
        <title>Prauserella sp. ASG 168, a novel actinomycete isolated from cave rock.</title>
        <authorList>
            <person name="Suriyachadkun C."/>
        </authorList>
    </citation>
    <scope>NUCLEOTIDE SEQUENCE</scope>
    <source>
        <strain evidence="7">ASG 168</strain>
    </source>
</reference>
<evidence type="ECO:0000313" key="8">
    <source>
        <dbReference type="Proteomes" id="UP000635245"/>
    </source>
</evidence>
<dbReference type="RefSeq" id="WP_200320324.1">
    <property type="nucleotide sequence ID" value="NZ_JAENJH010000004.1"/>
</dbReference>
<dbReference type="PROSITE" id="PS50983">
    <property type="entry name" value="FE_B12_PBP"/>
    <property type="match status" value="1"/>
</dbReference>
<evidence type="ECO:0000256" key="2">
    <source>
        <dbReference type="ARBA" id="ARBA00008814"/>
    </source>
</evidence>
<dbReference type="AlphaFoldDB" id="A0A934V5M7"/>
<evidence type="ECO:0000259" key="6">
    <source>
        <dbReference type="PROSITE" id="PS50983"/>
    </source>
</evidence>
<feature type="signal peptide" evidence="5">
    <location>
        <begin position="1"/>
        <end position="24"/>
    </location>
</feature>
<dbReference type="SUPFAM" id="SSF53807">
    <property type="entry name" value="Helical backbone' metal receptor"/>
    <property type="match status" value="1"/>
</dbReference>
<sequence>MRRAVSPVRRVLAGSLAGALVALAGCTTGGGEAQDDAQANTGTGFPVTIGTAFGDVTIEQAPQRVVALGWSDAEVALALGVEPVGVADWLDVGGDGLGPWVEQDYTNSPAQLGTLEVNMEKVAELGPDLILDTRASGDQARYDRLSELGVPVVSIPEGGENYFTDWEQQLDLIGKALGKQDQAVQLRDDLEAKFDQAVADHPEFEGATTVIAARSSEAWGAYVSGSNRITFMERLGFTNSPQVQELVDQSATGFSVPISDERFDLLDADLTIATPVGVEPSTISDDPLYQSIPSVREGRSVLFTDKSISRSFASASVLGTSYALDVTVPLFADALAS</sequence>
<evidence type="ECO:0000313" key="7">
    <source>
        <dbReference type="EMBL" id="MBK1786672.1"/>
    </source>
</evidence>
<dbReference type="PANTHER" id="PTHR30532">
    <property type="entry name" value="IRON III DICITRATE-BINDING PERIPLASMIC PROTEIN"/>
    <property type="match status" value="1"/>
</dbReference>
<feature type="chain" id="PRO_5038766620" evidence="5">
    <location>
        <begin position="25"/>
        <end position="337"/>
    </location>
</feature>
<accession>A0A934V5M7</accession>
<comment type="similarity">
    <text evidence="2">Belongs to the bacterial solute-binding protein 8 family.</text>
</comment>
<evidence type="ECO:0000256" key="5">
    <source>
        <dbReference type="SAM" id="SignalP"/>
    </source>
</evidence>
<dbReference type="EMBL" id="JAENJH010000004">
    <property type="protein sequence ID" value="MBK1786672.1"/>
    <property type="molecule type" value="Genomic_DNA"/>
</dbReference>
<name>A0A934V5M7_9PSEU</name>
<comment type="caution">
    <text evidence="7">The sequence shown here is derived from an EMBL/GenBank/DDBJ whole genome shotgun (WGS) entry which is preliminary data.</text>
</comment>
<keyword evidence="3" id="KW-0813">Transport</keyword>
<dbReference type="InterPro" id="IPR002491">
    <property type="entry name" value="ABC_transptr_periplasmic_BD"/>
</dbReference>
<dbReference type="Gene3D" id="3.40.50.1980">
    <property type="entry name" value="Nitrogenase molybdenum iron protein domain"/>
    <property type="match status" value="2"/>
</dbReference>